<feature type="signal peptide" evidence="1">
    <location>
        <begin position="1"/>
        <end position="21"/>
    </location>
</feature>
<comment type="caution">
    <text evidence="2">The sequence shown here is derived from an EMBL/GenBank/DDBJ whole genome shotgun (WGS) entry which is preliminary data.</text>
</comment>
<evidence type="ECO:0000313" key="3">
    <source>
        <dbReference type="Proteomes" id="UP000077173"/>
    </source>
</evidence>
<dbReference type="RefSeq" id="WP_063678046.1">
    <property type="nucleotide sequence ID" value="NZ_LSEF01000037.1"/>
</dbReference>
<reference evidence="2 3" key="1">
    <citation type="submission" date="2016-02" db="EMBL/GenBank/DDBJ databases">
        <title>Draft genome sequence of the strain BR 10247T Bradyrhizobium neotropicale isolated from nodules of Centrolobium paraense.</title>
        <authorList>
            <person name="Simoes-Araujo J.L."/>
            <person name="Barauna A.C."/>
            <person name="Silva K."/>
            <person name="Zilli J.E."/>
        </authorList>
    </citation>
    <scope>NUCLEOTIDE SEQUENCE [LARGE SCALE GENOMIC DNA]</scope>
    <source>
        <strain evidence="2 3">BR 10247</strain>
    </source>
</reference>
<keyword evidence="3" id="KW-1185">Reference proteome</keyword>
<name>A0A176ZBY1_9BRAD</name>
<feature type="chain" id="PRO_5008055693" description="Cysteine rich repeat protein" evidence="1">
    <location>
        <begin position="22"/>
        <end position="138"/>
    </location>
</feature>
<evidence type="ECO:0000256" key="1">
    <source>
        <dbReference type="SAM" id="SignalP"/>
    </source>
</evidence>
<gene>
    <name evidence="2" type="ORF">AXW67_05960</name>
</gene>
<dbReference type="EMBL" id="LSEF01000037">
    <property type="protein sequence ID" value="OAF18058.1"/>
    <property type="molecule type" value="Genomic_DNA"/>
</dbReference>
<accession>A0A176ZBY1</accession>
<organism evidence="2 3">
    <name type="scientific">Bradyrhizobium neotropicale</name>
    <dbReference type="NCBI Taxonomy" id="1497615"/>
    <lineage>
        <taxon>Bacteria</taxon>
        <taxon>Pseudomonadati</taxon>
        <taxon>Pseudomonadota</taxon>
        <taxon>Alphaproteobacteria</taxon>
        <taxon>Hyphomicrobiales</taxon>
        <taxon>Nitrobacteraceae</taxon>
        <taxon>Bradyrhizobium</taxon>
    </lineage>
</organism>
<evidence type="ECO:0008006" key="4">
    <source>
        <dbReference type="Google" id="ProtNLM"/>
    </source>
</evidence>
<evidence type="ECO:0000313" key="2">
    <source>
        <dbReference type="EMBL" id="OAF18058.1"/>
    </source>
</evidence>
<dbReference type="Proteomes" id="UP000077173">
    <property type="component" value="Unassembled WGS sequence"/>
</dbReference>
<dbReference type="GeneID" id="32587459"/>
<proteinExistence type="predicted"/>
<sequence>MVRGSITLIVLALGMPSLATAETMSFGDSIGMLAKGCGAEIVANCRGVNPDSTRLKECLSRNRDVLSPQCQSSYLSAFDAIQKRVAARVTVANACQREIVKVCGGSTKETSKSIPCLTTTPKGISNNCLKAIDDAGYR</sequence>
<keyword evidence="1" id="KW-0732">Signal</keyword>
<dbReference type="AlphaFoldDB" id="A0A176ZBY1"/>
<protein>
    <recommendedName>
        <fullName evidence="4">Cysteine rich repeat protein</fullName>
    </recommendedName>
</protein>